<reference evidence="3 4" key="1">
    <citation type="submission" date="2019-09" db="EMBL/GenBank/DDBJ databases">
        <title>Draft genome sequence of various Type strains from the CCUG.</title>
        <authorList>
            <person name="Pineiro-Iglesias B."/>
            <person name="Tunovic T."/>
            <person name="Unosson C."/>
            <person name="Inganas E."/>
            <person name="Ohlen M."/>
            <person name="Cardew S."/>
            <person name="Jensie-Markopoulos S."/>
            <person name="Salva-Serra F."/>
            <person name="Jaen-Luchoro D."/>
            <person name="Karlsson R."/>
            <person name="Svensson-Stadler L."/>
            <person name="Chun J."/>
            <person name="Moore E."/>
        </authorList>
    </citation>
    <scope>NUCLEOTIDE SEQUENCE [LARGE SCALE GENOMIC DNA]</scope>
    <source>
        <strain evidence="3 4">CCUG 53682T</strain>
    </source>
</reference>
<dbReference type="Gene3D" id="2.160.20.10">
    <property type="entry name" value="Single-stranded right-handed beta-helix, Pectin lyase-like"/>
    <property type="match status" value="1"/>
</dbReference>
<proteinExistence type="predicted"/>
<dbReference type="InterPro" id="IPR012334">
    <property type="entry name" value="Pectin_lyas_fold"/>
</dbReference>
<evidence type="ECO:0000256" key="1">
    <source>
        <dbReference type="SAM" id="SignalP"/>
    </source>
</evidence>
<feature type="domain" description="Filamentous haemagglutinin FhaB/tRNA nuclease CdiA-like TPS" evidence="2">
    <location>
        <begin position="46"/>
        <end position="141"/>
    </location>
</feature>
<name>A0A5M9R8I5_9GAMM</name>
<dbReference type="RefSeq" id="WP_150384644.1">
    <property type="nucleotide sequence ID" value="NZ_BAAAFS010000001.1"/>
</dbReference>
<evidence type="ECO:0000313" key="3">
    <source>
        <dbReference type="EMBL" id="KAA8716873.1"/>
    </source>
</evidence>
<dbReference type="NCBIfam" id="TIGR01901">
    <property type="entry name" value="adhes_NPXG"/>
    <property type="match status" value="1"/>
</dbReference>
<dbReference type="AlphaFoldDB" id="A0A5M9R8I5"/>
<feature type="chain" id="PRO_5024335062" evidence="1">
    <location>
        <begin position="22"/>
        <end position="306"/>
    </location>
</feature>
<accession>A0A5M9R8I5</accession>
<dbReference type="SUPFAM" id="SSF51126">
    <property type="entry name" value="Pectin lyase-like"/>
    <property type="match status" value="1"/>
</dbReference>
<evidence type="ECO:0000259" key="2">
    <source>
        <dbReference type="SMART" id="SM00912"/>
    </source>
</evidence>
<protein>
    <submittedName>
        <fullName evidence="3">Filamentous hemagglutinin N-terminal domain-containing protein</fullName>
    </submittedName>
</protein>
<dbReference type="Pfam" id="PF05860">
    <property type="entry name" value="TPS"/>
    <property type="match status" value="1"/>
</dbReference>
<evidence type="ECO:0000313" key="4">
    <source>
        <dbReference type="Proteomes" id="UP000322181"/>
    </source>
</evidence>
<dbReference type="InterPro" id="IPR011050">
    <property type="entry name" value="Pectin_lyase_fold/virulence"/>
</dbReference>
<feature type="signal peptide" evidence="1">
    <location>
        <begin position="1"/>
        <end position="21"/>
    </location>
</feature>
<dbReference type="InterPro" id="IPR008638">
    <property type="entry name" value="FhaB/CdiA-like_TPS"/>
</dbReference>
<dbReference type="EMBL" id="VXKB01000001">
    <property type="protein sequence ID" value="KAA8716873.1"/>
    <property type="molecule type" value="Genomic_DNA"/>
</dbReference>
<keyword evidence="1" id="KW-0732">Signal</keyword>
<gene>
    <name evidence="3" type="ORF">F4V73_03085</name>
</gene>
<dbReference type="Proteomes" id="UP000322181">
    <property type="component" value="Unassembled WGS sequence"/>
</dbReference>
<sequence length="306" mass="33679">MKKNINLLAVIILSITSASYATGSEYTYKNGMKIKINNNHAELSTKNKIPTINVNEKDNSGSAHIKYDEFNVGKKGLLFDNKINANIIINEVVSDSLTRLSGNITVRGQQAELLIVNPNGITCSSCSFTNTSHTHLIAGKAGKYDDLTDPEISEYESKGKKISIRNMKQNSAEELSLISRNIEIKNSNIKSKNINLKTIRSSYGDGYKHASSINIDNKSIIIANEIRVDAYNGTIINNGHLTGNAYSSLNNISLKNNGHVNGKFAQTYLFGDIYIQGSKSINFEKHEVIDGNKNNIFWSGGKTVIN</sequence>
<comment type="caution">
    <text evidence="3">The sequence shown here is derived from an EMBL/GenBank/DDBJ whole genome shotgun (WGS) entry which is preliminary data.</text>
</comment>
<dbReference type="SMART" id="SM00912">
    <property type="entry name" value="Haemagg_act"/>
    <property type="match status" value="1"/>
</dbReference>
<organism evidence="3 4">
    <name type="scientific">Morganella psychrotolerans</name>
    <dbReference type="NCBI Taxonomy" id="368603"/>
    <lineage>
        <taxon>Bacteria</taxon>
        <taxon>Pseudomonadati</taxon>
        <taxon>Pseudomonadota</taxon>
        <taxon>Gammaproteobacteria</taxon>
        <taxon>Enterobacterales</taxon>
        <taxon>Morganellaceae</taxon>
        <taxon>Morganella</taxon>
    </lineage>
</organism>